<name>A0ABX2CV04_9CYAN</name>
<dbReference type="InterPro" id="IPR011006">
    <property type="entry name" value="CheY-like_superfamily"/>
</dbReference>
<feature type="domain" description="EAL" evidence="7">
    <location>
        <begin position="804"/>
        <end position="1071"/>
    </location>
</feature>
<proteinExistence type="predicted"/>
<organism evidence="9 10">
    <name type="scientific">Microcoleus asticus IPMA8</name>
    <dbReference type="NCBI Taxonomy" id="2563858"/>
    <lineage>
        <taxon>Bacteria</taxon>
        <taxon>Bacillati</taxon>
        <taxon>Cyanobacteriota</taxon>
        <taxon>Cyanophyceae</taxon>
        <taxon>Oscillatoriophycideae</taxon>
        <taxon>Oscillatoriales</taxon>
        <taxon>Microcoleaceae</taxon>
        <taxon>Microcoleus</taxon>
        <taxon>Microcoleus asticus</taxon>
    </lineage>
</organism>
<evidence type="ECO:0000313" key="9">
    <source>
        <dbReference type="EMBL" id="NQE34242.1"/>
    </source>
</evidence>
<evidence type="ECO:0000259" key="7">
    <source>
        <dbReference type="PROSITE" id="PS50883"/>
    </source>
</evidence>
<dbReference type="Gene3D" id="3.30.450.40">
    <property type="match status" value="1"/>
</dbReference>
<dbReference type="Gene3D" id="3.30.450.20">
    <property type="entry name" value="PAS domain"/>
    <property type="match status" value="2"/>
</dbReference>
<dbReference type="Pfam" id="PF00563">
    <property type="entry name" value="EAL"/>
    <property type="match status" value="1"/>
</dbReference>
<sequence>MTFSNNTNNKLKTSEYLMLDIIPTNYLLKMVTESTLKLLIVEDMAEDMELIMLALEAGGVKFNCDTAETATECRKLLQNCKYDAVLSDYRLPGFNGLEVLKLMKELGQHIPFILVTGSLGEEAAVECIKAGMTDYVLKGRLFRLPTVLERSLQEYKMRRQQQEAIAQIQRQAQREAIVNRILQAMRFTLVLDEVLQTTADQLHEALEISACAILQPDGAGGIRVRYISKAADRERFVGLNCELAEHYHSGLAAGETLALDELSTLCPSLQASADFVGFRAVAIAPLLYQQSFLGGIALYQCDRARSWSAEELSLLKAIADQCAIAIHQAELYQQAQTELAERKRAEAAVCGIQQQLATMAANIPGSVYRTVLHSDGTISMPYISSGVREVTGIAAEEVMKRPELLTEIIHPDDKSSCDSSVAASRASLWPCDRQYRIVLRSGEVKWVQDSARFSKNENGDIIVDGVALDISDRKEAESALRQSEQRFRSLIENATDITIILDGDGIFRYISPSVKRILGYAPHKAIGRSALDIVHPDDCAAIAETLHKAIRNPKRSQCPVEYRVRHRNGSWCYVEAVATNLLYDPAVKGIVINCHDITQRKLAEEQLLHDAFHDALTGLPNRSLFTDRLEHALRLAKRRKDYLFAVLFLDLDRFKVVNDSLGHAIGDQLLVAIARRLEACLRGGDTVARLGGDEFVLLLEDIDGLNEATTIVNRLQKKITSPIVLDGHEVFITASIGIALSSSEYLEPTTLLRDADTAMYRAKELGRARHEVFNSSMHAHALRLLQLENDLRRAIESIRDPVREEDFPSSPESALPPLSAAPQFIIHYQPIVSIANSTITSFEALVRWQHPERGLVSPGEFITIAEETGLIVPLGRWVLRTACQQIRQWQQLFPSNPPLSVSVNLSVKQFSQPDLIEYIDQVLAESHLDGSSLKLEITESVLIENSESVTAMLVQLRSRNIHLCIDDFGTGYSSLSYLHRFPTNTLKIDRSFVSRMGGDFDLGKGAIDPTEIVRSIVTLSHNLGMDVVAEGVEEASQLSILKGLKCEYAQGYFFSKPVDSQTAAALIRQQAENHNLLTFSLLEKGN</sequence>
<protein>
    <submittedName>
        <fullName evidence="9">Cyclic di-GMP phosphodiesterase Gmr</fullName>
        <ecNumber evidence="9">3.1.4.52</ecNumber>
    </submittedName>
</protein>
<evidence type="ECO:0000259" key="4">
    <source>
        <dbReference type="PROSITE" id="PS50110"/>
    </source>
</evidence>
<dbReference type="CDD" id="cd00156">
    <property type="entry name" value="REC"/>
    <property type="match status" value="1"/>
</dbReference>
<feature type="domain" description="PAC" evidence="6">
    <location>
        <begin position="558"/>
        <end position="609"/>
    </location>
</feature>
<dbReference type="SUPFAM" id="SSF141868">
    <property type="entry name" value="EAL domain-like"/>
    <property type="match status" value="1"/>
</dbReference>
<dbReference type="GO" id="GO:0071111">
    <property type="term" value="F:cyclic-guanylate-specific phosphodiesterase activity"/>
    <property type="evidence" value="ECO:0007669"/>
    <property type="project" value="UniProtKB-EC"/>
</dbReference>
<dbReference type="SUPFAM" id="SSF55781">
    <property type="entry name" value="GAF domain-like"/>
    <property type="match status" value="1"/>
</dbReference>
<dbReference type="SMART" id="SM00267">
    <property type="entry name" value="GGDEF"/>
    <property type="match status" value="1"/>
</dbReference>
<accession>A0ABX2CV04</accession>
<keyword evidence="2" id="KW-0418">Kinase</keyword>
<gene>
    <name evidence="9" type="primary">gmr_1</name>
    <name evidence="9" type="ORF">E5S67_01966</name>
</gene>
<dbReference type="Pfam" id="PF00072">
    <property type="entry name" value="Response_reg"/>
    <property type="match status" value="1"/>
</dbReference>
<dbReference type="PROSITE" id="PS50112">
    <property type="entry name" value="PAS"/>
    <property type="match status" value="2"/>
</dbReference>
<evidence type="ECO:0000259" key="5">
    <source>
        <dbReference type="PROSITE" id="PS50112"/>
    </source>
</evidence>
<dbReference type="Pfam" id="PF01590">
    <property type="entry name" value="GAF"/>
    <property type="match status" value="1"/>
</dbReference>
<dbReference type="InterPro" id="IPR000014">
    <property type="entry name" value="PAS"/>
</dbReference>
<dbReference type="Gene3D" id="3.40.50.2300">
    <property type="match status" value="1"/>
</dbReference>
<dbReference type="Pfam" id="PF08447">
    <property type="entry name" value="PAS_3"/>
    <property type="match status" value="2"/>
</dbReference>
<dbReference type="InterPro" id="IPR029016">
    <property type="entry name" value="GAF-like_dom_sf"/>
</dbReference>
<dbReference type="SUPFAM" id="SSF55785">
    <property type="entry name" value="PYP-like sensor domain (PAS domain)"/>
    <property type="match status" value="2"/>
</dbReference>
<dbReference type="SMART" id="SM00091">
    <property type="entry name" value="PAS"/>
    <property type="match status" value="2"/>
</dbReference>
<dbReference type="PROSITE" id="PS50887">
    <property type="entry name" value="GGDEF"/>
    <property type="match status" value="1"/>
</dbReference>
<keyword evidence="1" id="KW-0808">Transferase</keyword>
<dbReference type="InterPro" id="IPR035965">
    <property type="entry name" value="PAS-like_dom_sf"/>
</dbReference>
<dbReference type="InterPro" id="IPR003018">
    <property type="entry name" value="GAF"/>
</dbReference>
<dbReference type="NCBIfam" id="TIGR00229">
    <property type="entry name" value="sensory_box"/>
    <property type="match status" value="2"/>
</dbReference>
<dbReference type="EMBL" id="SRRZ01000027">
    <property type="protein sequence ID" value="NQE34242.1"/>
    <property type="molecule type" value="Genomic_DNA"/>
</dbReference>
<keyword evidence="9" id="KW-0378">Hydrolase</keyword>
<dbReference type="InterPro" id="IPR001789">
    <property type="entry name" value="Sig_transdc_resp-reg_receiver"/>
</dbReference>
<feature type="domain" description="PAS" evidence="5">
    <location>
        <begin position="371"/>
        <end position="415"/>
    </location>
</feature>
<feature type="modified residue" description="4-aspartylphosphate" evidence="3">
    <location>
        <position position="88"/>
    </location>
</feature>
<comment type="caution">
    <text evidence="9">The sequence shown here is derived from an EMBL/GenBank/DDBJ whole genome shotgun (WGS) entry which is preliminary data.</text>
</comment>
<evidence type="ECO:0000256" key="1">
    <source>
        <dbReference type="ARBA" id="ARBA00022679"/>
    </source>
</evidence>
<evidence type="ECO:0000313" key="10">
    <source>
        <dbReference type="Proteomes" id="UP000702425"/>
    </source>
</evidence>
<evidence type="ECO:0000259" key="6">
    <source>
        <dbReference type="PROSITE" id="PS50113"/>
    </source>
</evidence>
<dbReference type="SMART" id="SM00448">
    <property type="entry name" value="REC"/>
    <property type="match status" value="1"/>
</dbReference>
<dbReference type="SMART" id="SM00086">
    <property type="entry name" value="PAC"/>
    <property type="match status" value="2"/>
</dbReference>
<dbReference type="CDD" id="cd00130">
    <property type="entry name" value="PAS"/>
    <property type="match status" value="2"/>
</dbReference>
<dbReference type="InterPro" id="IPR035919">
    <property type="entry name" value="EAL_sf"/>
</dbReference>
<dbReference type="InterPro" id="IPR052155">
    <property type="entry name" value="Biofilm_reg_signaling"/>
</dbReference>
<reference evidence="9 10" key="1">
    <citation type="journal article" date="2020" name="Sci. Rep.">
        <title>A novel cyanobacterial geosmin producer, revising GeoA distribution and dispersion patterns in Bacteria.</title>
        <authorList>
            <person name="Churro C."/>
            <person name="Semedo-Aguiar A.P."/>
            <person name="Silva A.D."/>
            <person name="Pereira-Leal J.B."/>
            <person name="Leite R.B."/>
        </authorList>
    </citation>
    <scope>NUCLEOTIDE SEQUENCE [LARGE SCALE GENOMIC DNA]</scope>
    <source>
        <strain evidence="9 10">IPMA8</strain>
    </source>
</reference>
<dbReference type="SUPFAM" id="SSF52172">
    <property type="entry name" value="CheY-like"/>
    <property type="match status" value="1"/>
</dbReference>
<dbReference type="InterPro" id="IPR001610">
    <property type="entry name" value="PAC"/>
</dbReference>
<dbReference type="PROSITE" id="PS50883">
    <property type="entry name" value="EAL"/>
    <property type="match status" value="1"/>
</dbReference>
<dbReference type="Gene3D" id="3.20.20.450">
    <property type="entry name" value="EAL domain"/>
    <property type="match status" value="1"/>
</dbReference>
<dbReference type="CDD" id="cd01948">
    <property type="entry name" value="EAL"/>
    <property type="match status" value="1"/>
</dbReference>
<feature type="domain" description="Response regulatory" evidence="4">
    <location>
        <begin position="37"/>
        <end position="153"/>
    </location>
</feature>
<dbReference type="CDD" id="cd01949">
    <property type="entry name" value="GGDEF"/>
    <property type="match status" value="1"/>
</dbReference>
<dbReference type="InterPro" id="IPR029787">
    <property type="entry name" value="Nucleotide_cyclase"/>
</dbReference>
<evidence type="ECO:0000259" key="8">
    <source>
        <dbReference type="PROSITE" id="PS50887"/>
    </source>
</evidence>
<dbReference type="InterPro" id="IPR013655">
    <property type="entry name" value="PAS_fold_3"/>
</dbReference>
<dbReference type="NCBIfam" id="TIGR00254">
    <property type="entry name" value="GGDEF"/>
    <property type="match status" value="1"/>
</dbReference>
<dbReference type="PANTHER" id="PTHR44757:SF2">
    <property type="entry name" value="BIOFILM ARCHITECTURE MAINTENANCE PROTEIN MBAA"/>
    <property type="match status" value="1"/>
</dbReference>
<dbReference type="PROSITE" id="PS50113">
    <property type="entry name" value="PAC"/>
    <property type="match status" value="2"/>
</dbReference>
<dbReference type="InterPro" id="IPR001633">
    <property type="entry name" value="EAL_dom"/>
</dbReference>
<dbReference type="InterPro" id="IPR000700">
    <property type="entry name" value="PAS-assoc_C"/>
</dbReference>
<dbReference type="EC" id="3.1.4.52" evidence="9"/>
<keyword evidence="3" id="KW-0597">Phosphoprotein</keyword>
<dbReference type="Gene3D" id="3.30.70.270">
    <property type="match status" value="1"/>
</dbReference>
<feature type="domain" description="GGDEF" evidence="8">
    <location>
        <begin position="642"/>
        <end position="775"/>
    </location>
</feature>
<dbReference type="PANTHER" id="PTHR44757">
    <property type="entry name" value="DIGUANYLATE CYCLASE DGCP"/>
    <property type="match status" value="1"/>
</dbReference>
<evidence type="ECO:0000256" key="2">
    <source>
        <dbReference type="ARBA" id="ARBA00022777"/>
    </source>
</evidence>
<evidence type="ECO:0000256" key="3">
    <source>
        <dbReference type="PROSITE-ProRule" id="PRU00169"/>
    </source>
</evidence>
<dbReference type="InterPro" id="IPR000160">
    <property type="entry name" value="GGDEF_dom"/>
</dbReference>
<dbReference type="SUPFAM" id="SSF55073">
    <property type="entry name" value="Nucleotide cyclase"/>
    <property type="match status" value="1"/>
</dbReference>
<dbReference type="SMART" id="SM00065">
    <property type="entry name" value="GAF"/>
    <property type="match status" value="1"/>
</dbReference>
<feature type="domain" description="PAC" evidence="6">
    <location>
        <begin position="431"/>
        <end position="482"/>
    </location>
</feature>
<dbReference type="InterPro" id="IPR043128">
    <property type="entry name" value="Rev_trsase/Diguanyl_cyclase"/>
</dbReference>
<dbReference type="SMART" id="SM00052">
    <property type="entry name" value="EAL"/>
    <property type="match status" value="1"/>
</dbReference>
<keyword evidence="10" id="KW-1185">Reference proteome</keyword>
<dbReference type="PROSITE" id="PS50110">
    <property type="entry name" value="RESPONSE_REGULATORY"/>
    <property type="match status" value="1"/>
</dbReference>
<dbReference type="Proteomes" id="UP000702425">
    <property type="component" value="Unassembled WGS sequence"/>
</dbReference>
<feature type="domain" description="PAS" evidence="5">
    <location>
        <begin position="483"/>
        <end position="553"/>
    </location>
</feature>
<dbReference type="Pfam" id="PF00990">
    <property type="entry name" value="GGDEF"/>
    <property type="match status" value="1"/>
</dbReference>